<keyword evidence="2" id="KW-1185">Reference proteome</keyword>
<reference evidence="3" key="1">
    <citation type="submission" date="2022-11" db="UniProtKB">
        <authorList>
            <consortium name="WormBaseParasite"/>
        </authorList>
    </citation>
    <scope>IDENTIFICATION</scope>
</reference>
<accession>A0A914XLZ6</accession>
<evidence type="ECO:0000313" key="3">
    <source>
        <dbReference type="WBParaSite" id="PSAMB.scaffold9094size5376.g32097.t1"/>
    </source>
</evidence>
<dbReference type="AlphaFoldDB" id="A0A914XLZ6"/>
<proteinExistence type="predicted"/>
<organism evidence="2 3">
    <name type="scientific">Plectus sambesii</name>
    <dbReference type="NCBI Taxonomy" id="2011161"/>
    <lineage>
        <taxon>Eukaryota</taxon>
        <taxon>Metazoa</taxon>
        <taxon>Ecdysozoa</taxon>
        <taxon>Nematoda</taxon>
        <taxon>Chromadorea</taxon>
        <taxon>Plectida</taxon>
        <taxon>Plectina</taxon>
        <taxon>Plectoidea</taxon>
        <taxon>Plectidae</taxon>
        <taxon>Plectus</taxon>
    </lineage>
</organism>
<evidence type="ECO:0000313" key="2">
    <source>
        <dbReference type="Proteomes" id="UP000887566"/>
    </source>
</evidence>
<dbReference type="WBParaSite" id="PSAMB.scaffold9094size5376.g32097.t1">
    <property type="protein sequence ID" value="PSAMB.scaffold9094size5376.g32097.t1"/>
    <property type="gene ID" value="PSAMB.scaffold9094size5376.g32097"/>
</dbReference>
<feature type="compositionally biased region" description="Basic residues" evidence="1">
    <location>
        <begin position="20"/>
        <end position="32"/>
    </location>
</feature>
<protein>
    <submittedName>
        <fullName evidence="3">Uncharacterized protein</fullName>
    </submittedName>
</protein>
<evidence type="ECO:0000256" key="1">
    <source>
        <dbReference type="SAM" id="MobiDB-lite"/>
    </source>
</evidence>
<feature type="region of interest" description="Disordered" evidence="1">
    <location>
        <begin position="20"/>
        <end position="53"/>
    </location>
</feature>
<name>A0A914XLZ6_9BILA</name>
<dbReference type="Proteomes" id="UP000887566">
    <property type="component" value="Unplaced"/>
</dbReference>
<sequence>MTSAISDEHDRRYLMLRHGTKGRPSSFRRRRPTPVCRPSRARVPPPAEETHSIFGPTISAESRHGRRLGGTIARTDRHQRAVDPKNNADQPTDKRVLYEASIVVTGRISNCRCSDCTRRLFAQSGQLPICVAVSDVHSIVCPIEQKSDGSKDTVCLCERDVACCIDLRVPLRNNASD</sequence>